<dbReference type="EMBL" id="CAXDID020000248">
    <property type="protein sequence ID" value="CAL6063894.1"/>
    <property type="molecule type" value="Genomic_DNA"/>
</dbReference>
<reference evidence="3" key="1">
    <citation type="submission" date="2023-06" db="EMBL/GenBank/DDBJ databases">
        <authorList>
            <person name="Kurt Z."/>
        </authorList>
    </citation>
    <scope>NUCLEOTIDE SEQUENCE</scope>
</reference>
<dbReference type="GO" id="GO:0003677">
    <property type="term" value="F:DNA binding"/>
    <property type="evidence" value="ECO:0007669"/>
    <property type="project" value="UniProtKB-KW"/>
</dbReference>
<sequence>MRIVQKWTEIEKQKLVLLVQDNTKNNRTNWIYVSQQMNRTPNQCKQYHTIAIKQSVPKYCNAQWTHQKHLQLLSCVQIYDRKWSLIQQLQFPDFSPEQLRQKYYQFLKFKGIKNEQISRMKQENVQPQQFSLVKELCEHFHDLKYQFDNCNNFDLLNKKGQLIKANDDLNLEELVGYLENVLKLY</sequence>
<reference evidence="4 5" key="2">
    <citation type="submission" date="2024-07" db="EMBL/GenBank/DDBJ databases">
        <authorList>
            <person name="Akdeniz Z."/>
        </authorList>
    </citation>
    <scope>NUCLEOTIDE SEQUENCE [LARGE SCALE GENOMIC DNA]</scope>
</reference>
<keyword evidence="3" id="KW-0238">DNA-binding</keyword>
<dbReference type="AlphaFoldDB" id="A0AA86UCZ3"/>
<dbReference type="EMBL" id="CATOUU010000818">
    <property type="protein sequence ID" value="CAI9950769.1"/>
    <property type="molecule type" value="Genomic_DNA"/>
</dbReference>
<gene>
    <name evidence="3" type="ORF">HINF_LOCUS38414</name>
    <name evidence="4" type="ORF">HINF_LOCUS51091</name>
</gene>
<protein>
    <submittedName>
        <fullName evidence="3">Myb-like DNA-binding domain-containing protein</fullName>
    </submittedName>
    <submittedName>
        <fullName evidence="4">Myb-like_DNA-binding domain-containing protein</fullName>
    </submittedName>
</protein>
<dbReference type="Pfam" id="PF13921">
    <property type="entry name" value="Myb_DNA-bind_6"/>
    <property type="match status" value="1"/>
</dbReference>
<evidence type="ECO:0000259" key="1">
    <source>
        <dbReference type="PROSITE" id="PS50090"/>
    </source>
</evidence>
<feature type="domain" description="HTH myb-type" evidence="2">
    <location>
        <begin position="1"/>
        <end position="56"/>
    </location>
</feature>
<dbReference type="SMART" id="SM00717">
    <property type="entry name" value="SANT"/>
    <property type="match status" value="2"/>
</dbReference>
<evidence type="ECO:0000313" key="4">
    <source>
        <dbReference type="EMBL" id="CAL6063894.1"/>
    </source>
</evidence>
<feature type="domain" description="Myb-like" evidence="1">
    <location>
        <begin position="6"/>
        <end position="52"/>
    </location>
</feature>
<dbReference type="CDD" id="cd00167">
    <property type="entry name" value="SANT"/>
    <property type="match status" value="2"/>
</dbReference>
<dbReference type="Gene3D" id="1.10.10.60">
    <property type="entry name" value="Homeodomain-like"/>
    <property type="match status" value="2"/>
</dbReference>
<dbReference type="InterPro" id="IPR009057">
    <property type="entry name" value="Homeodomain-like_sf"/>
</dbReference>
<dbReference type="PROSITE" id="PS51294">
    <property type="entry name" value="HTH_MYB"/>
    <property type="match status" value="1"/>
</dbReference>
<evidence type="ECO:0000313" key="5">
    <source>
        <dbReference type="Proteomes" id="UP001642409"/>
    </source>
</evidence>
<comment type="caution">
    <text evidence="3">The sequence shown here is derived from an EMBL/GenBank/DDBJ whole genome shotgun (WGS) entry which is preliminary data.</text>
</comment>
<organism evidence="3">
    <name type="scientific">Hexamita inflata</name>
    <dbReference type="NCBI Taxonomy" id="28002"/>
    <lineage>
        <taxon>Eukaryota</taxon>
        <taxon>Metamonada</taxon>
        <taxon>Diplomonadida</taxon>
        <taxon>Hexamitidae</taxon>
        <taxon>Hexamitinae</taxon>
        <taxon>Hexamita</taxon>
    </lineage>
</organism>
<proteinExistence type="predicted"/>
<evidence type="ECO:0000259" key="2">
    <source>
        <dbReference type="PROSITE" id="PS51294"/>
    </source>
</evidence>
<dbReference type="InterPro" id="IPR001005">
    <property type="entry name" value="SANT/Myb"/>
</dbReference>
<dbReference type="InterPro" id="IPR017930">
    <property type="entry name" value="Myb_dom"/>
</dbReference>
<dbReference type="Proteomes" id="UP001642409">
    <property type="component" value="Unassembled WGS sequence"/>
</dbReference>
<name>A0AA86UCZ3_9EUKA</name>
<accession>A0AA86UCZ3</accession>
<evidence type="ECO:0000313" key="3">
    <source>
        <dbReference type="EMBL" id="CAI9950769.1"/>
    </source>
</evidence>
<dbReference type="SUPFAM" id="SSF46689">
    <property type="entry name" value="Homeodomain-like"/>
    <property type="match status" value="2"/>
</dbReference>
<dbReference type="PROSITE" id="PS50090">
    <property type="entry name" value="MYB_LIKE"/>
    <property type="match status" value="1"/>
</dbReference>
<keyword evidence="5" id="KW-1185">Reference proteome</keyword>